<feature type="domain" description="5'-Nucleotidase C-terminal" evidence="3">
    <location>
        <begin position="260"/>
        <end position="410"/>
    </location>
</feature>
<gene>
    <name evidence="4" type="ORF">ACFQHK_02685</name>
</gene>
<organism evidence="4 5">
    <name type="scientific">Halomarina ordinaria</name>
    <dbReference type="NCBI Taxonomy" id="3033939"/>
    <lineage>
        <taxon>Archaea</taxon>
        <taxon>Methanobacteriati</taxon>
        <taxon>Methanobacteriota</taxon>
        <taxon>Stenosarchaea group</taxon>
        <taxon>Halobacteria</taxon>
        <taxon>Halobacteriales</taxon>
        <taxon>Natronomonadaceae</taxon>
        <taxon>Halomarina</taxon>
    </lineage>
</organism>
<dbReference type="InterPro" id="IPR029052">
    <property type="entry name" value="Metallo-depent_PP-like"/>
</dbReference>
<proteinExistence type="predicted"/>
<dbReference type="Pfam" id="PF02872">
    <property type="entry name" value="5_nucleotid_C"/>
    <property type="match status" value="1"/>
</dbReference>
<comment type="caution">
    <text evidence="4">The sequence shown here is derived from an EMBL/GenBank/DDBJ whole genome shotgun (WGS) entry which is preliminary data.</text>
</comment>
<dbReference type="AlphaFoldDB" id="A0ABD5UB36"/>
<evidence type="ECO:0000259" key="2">
    <source>
        <dbReference type="Pfam" id="PF00149"/>
    </source>
</evidence>
<dbReference type="SUPFAM" id="SSF55816">
    <property type="entry name" value="5'-nucleotidase (syn. UDP-sugar hydrolase), C-terminal domain"/>
    <property type="match status" value="1"/>
</dbReference>
<dbReference type="PANTHER" id="PTHR11575:SF24">
    <property type="entry name" value="5'-NUCLEOTIDASE"/>
    <property type="match status" value="1"/>
</dbReference>
<dbReference type="Pfam" id="PF00149">
    <property type="entry name" value="Metallophos"/>
    <property type="match status" value="1"/>
</dbReference>
<dbReference type="Gene3D" id="3.60.21.10">
    <property type="match status" value="1"/>
</dbReference>
<keyword evidence="5" id="KW-1185">Reference proteome</keyword>
<reference evidence="4 5" key="1">
    <citation type="journal article" date="2019" name="Int. J. Syst. Evol. Microbiol.">
        <title>The Global Catalogue of Microorganisms (GCM) 10K type strain sequencing project: providing services to taxonomists for standard genome sequencing and annotation.</title>
        <authorList>
            <consortium name="The Broad Institute Genomics Platform"/>
            <consortium name="The Broad Institute Genome Sequencing Center for Infectious Disease"/>
            <person name="Wu L."/>
            <person name="Ma J."/>
        </authorList>
    </citation>
    <scope>NUCLEOTIDE SEQUENCE [LARGE SCALE GENOMIC DNA]</scope>
    <source>
        <strain evidence="4 5">PSRA2</strain>
    </source>
</reference>
<dbReference type="InterPro" id="IPR036907">
    <property type="entry name" value="5'-Nucleotdase_C_sf"/>
</dbReference>
<dbReference type="CDD" id="cd00845">
    <property type="entry name" value="MPP_UshA_N_like"/>
    <property type="match status" value="1"/>
</dbReference>
<dbReference type="PANTHER" id="PTHR11575">
    <property type="entry name" value="5'-NUCLEOTIDASE-RELATED"/>
    <property type="match status" value="1"/>
</dbReference>
<dbReference type="Gene3D" id="3.90.780.10">
    <property type="entry name" value="5'-Nucleotidase, C-terminal domain"/>
    <property type="match status" value="1"/>
</dbReference>
<dbReference type="InterPro" id="IPR004843">
    <property type="entry name" value="Calcineurin-like_PHP"/>
</dbReference>
<protein>
    <submittedName>
        <fullName evidence="4">Bifunctional metallophosphatase/5'-nucleotidase</fullName>
    </submittedName>
</protein>
<accession>A0ABD5UB36</accession>
<evidence type="ECO:0000313" key="4">
    <source>
        <dbReference type="EMBL" id="MFC6835411.1"/>
    </source>
</evidence>
<name>A0ABD5UB36_9EURY</name>
<keyword evidence="1" id="KW-0732">Signal</keyword>
<evidence type="ECO:0000313" key="5">
    <source>
        <dbReference type="Proteomes" id="UP001596406"/>
    </source>
</evidence>
<dbReference type="RefSeq" id="WP_304447112.1">
    <property type="nucleotide sequence ID" value="NZ_JARRAH010000001.1"/>
</dbReference>
<dbReference type="EMBL" id="JBHSXM010000001">
    <property type="protein sequence ID" value="MFC6835411.1"/>
    <property type="molecule type" value="Genomic_DNA"/>
</dbReference>
<evidence type="ECO:0000259" key="3">
    <source>
        <dbReference type="Pfam" id="PF02872"/>
    </source>
</evidence>
<evidence type="ECO:0000256" key="1">
    <source>
        <dbReference type="ARBA" id="ARBA00022729"/>
    </source>
</evidence>
<dbReference type="SUPFAM" id="SSF56300">
    <property type="entry name" value="Metallo-dependent phosphatases"/>
    <property type="match status" value="1"/>
</dbReference>
<dbReference type="InterPro" id="IPR006179">
    <property type="entry name" value="5_nucleotidase/apyrase"/>
</dbReference>
<feature type="domain" description="Calcineurin-like phosphoesterase" evidence="2">
    <location>
        <begin position="3"/>
        <end position="200"/>
    </location>
</feature>
<dbReference type="PRINTS" id="PR01607">
    <property type="entry name" value="APYRASEFAMLY"/>
</dbReference>
<dbReference type="InterPro" id="IPR008334">
    <property type="entry name" value="5'-Nucleotdase_C"/>
</dbReference>
<dbReference type="Proteomes" id="UP001596406">
    <property type="component" value="Unassembled WGS sequence"/>
</dbReference>
<sequence length="446" mass="48011">MPRLLHYSDIEGVYDDPDRLARLAGRIEDLRGPDALVVGTGDDTAPGVLPLVARGRQSVAFFEAVRPDAETFGNHDFDYGLDATRAVVRASPQRWLSANVRDGDRPFGHEEGVTASTVLETADARVGLVGVTDPLTREMSPRANGLTFEDPLAAVERELAALRGAGADYLVVLSHLGGMDDALAERVDVDAVLGGHLHVPRLERVAGTVCTRPGANGHAVVEVDLAAGTATRHAVDGATPDADLREYFETRRREAGLSQVVGHVERPIERTRSHRYDGESRIGNFVADAYRWATDADCALHNSGGIREGPPLAGDVTVADLASVVPFDGPVALARVTGAELRALCREAHSHAHGESRWLAHVSGLRVRYDRDASEVLDLRVGGELVDDDRTYRLATNAYLTVAAHEFPTLTPAHCVGSAAVQYEVLADYARATGIDPEREGRVELR</sequence>